<reference evidence="9 10" key="1">
    <citation type="submission" date="2018-08" db="EMBL/GenBank/DDBJ databases">
        <title>A genome reference for cultivated species of the human gut microbiota.</title>
        <authorList>
            <person name="Zou Y."/>
            <person name="Xue W."/>
            <person name="Luo G."/>
        </authorList>
    </citation>
    <scope>NUCLEOTIDE SEQUENCE [LARGE SCALE GENOMIC DNA]</scope>
    <source>
        <strain evidence="9 10">AM25-21AC</strain>
    </source>
</reference>
<evidence type="ECO:0000256" key="3">
    <source>
        <dbReference type="ARBA" id="ARBA00022490"/>
    </source>
</evidence>
<protein>
    <submittedName>
        <fullName evidence="9">DivIVA domain-containing protein</fullName>
    </submittedName>
</protein>
<dbReference type="NCBIfam" id="TIGR03544">
    <property type="entry name" value="DivI1A_domain"/>
    <property type="match status" value="1"/>
</dbReference>
<dbReference type="Gene3D" id="6.10.250.660">
    <property type="match status" value="1"/>
</dbReference>
<evidence type="ECO:0000313" key="9">
    <source>
        <dbReference type="EMBL" id="RHF52755.1"/>
    </source>
</evidence>
<dbReference type="InterPro" id="IPR007793">
    <property type="entry name" value="DivIVA_fam"/>
</dbReference>
<feature type="region of interest" description="Disordered" evidence="8">
    <location>
        <begin position="163"/>
        <end position="200"/>
    </location>
</feature>
<keyword evidence="3" id="KW-0963">Cytoplasm</keyword>
<keyword evidence="4" id="KW-0132">Cell division</keyword>
<sequence>MILLTPLDIHNKEFKRSFRGYNEDEIDDFLDQVVNDYEKLFRENDNLKEELSRMKKDNAQYQKLENNLKETLLIAQKTANEVTDTAKQHAENLRESTAKECQNMRRDAEISARQMVEAADHQVKSATVEYCRLVEAKSQFLYQIKAALESELAVLHDAIDRLPRQQSAEPQQEAKSEAPAAQDAAPQQGAAAADGAVQKG</sequence>
<comment type="similarity">
    <text evidence="2">Belongs to the DivIVA family.</text>
</comment>
<dbReference type="EMBL" id="QRHE01000002">
    <property type="protein sequence ID" value="RHF52755.1"/>
    <property type="molecule type" value="Genomic_DNA"/>
</dbReference>
<dbReference type="Proteomes" id="UP000283442">
    <property type="component" value="Unassembled WGS sequence"/>
</dbReference>
<comment type="subcellular location">
    <subcellularLocation>
        <location evidence="1">Cytoplasm</location>
    </subcellularLocation>
</comment>
<evidence type="ECO:0000256" key="8">
    <source>
        <dbReference type="SAM" id="MobiDB-lite"/>
    </source>
</evidence>
<dbReference type="AlphaFoldDB" id="A0A414NYG7"/>
<accession>A0A414NYG7</accession>
<dbReference type="OrthoDB" id="9815492at2"/>
<evidence type="ECO:0000256" key="2">
    <source>
        <dbReference type="ARBA" id="ARBA00009008"/>
    </source>
</evidence>
<feature type="compositionally biased region" description="Low complexity" evidence="8">
    <location>
        <begin position="178"/>
        <end position="200"/>
    </location>
</feature>
<evidence type="ECO:0000256" key="4">
    <source>
        <dbReference type="ARBA" id="ARBA00022618"/>
    </source>
</evidence>
<dbReference type="GO" id="GO:0005737">
    <property type="term" value="C:cytoplasm"/>
    <property type="evidence" value="ECO:0007669"/>
    <property type="project" value="UniProtKB-SubCell"/>
</dbReference>
<keyword evidence="6" id="KW-0131">Cell cycle</keyword>
<keyword evidence="5 7" id="KW-0175">Coiled coil</keyword>
<dbReference type="GO" id="GO:0051301">
    <property type="term" value="P:cell division"/>
    <property type="evidence" value="ECO:0007669"/>
    <property type="project" value="UniProtKB-KW"/>
</dbReference>
<evidence type="ECO:0000256" key="1">
    <source>
        <dbReference type="ARBA" id="ARBA00004496"/>
    </source>
</evidence>
<organism evidence="9 10">
    <name type="scientific">Mitsuokella multacida</name>
    <dbReference type="NCBI Taxonomy" id="52226"/>
    <lineage>
        <taxon>Bacteria</taxon>
        <taxon>Bacillati</taxon>
        <taxon>Bacillota</taxon>
        <taxon>Negativicutes</taxon>
        <taxon>Selenomonadales</taxon>
        <taxon>Selenomonadaceae</taxon>
        <taxon>Mitsuokella</taxon>
    </lineage>
</organism>
<feature type="coiled-coil region" evidence="7">
    <location>
        <begin position="30"/>
        <end position="107"/>
    </location>
</feature>
<evidence type="ECO:0000313" key="10">
    <source>
        <dbReference type="Proteomes" id="UP000283442"/>
    </source>
</evidence>
<name>A0A414NYG7_9FIRM</name>
<gene>
    <name evidence="9" type="ORF">DW674_02235</name>
</gene>
<evidence type="ECO:0000256" key="7">
    <source>
        <dbReference type="SAM" id="Coils"/>
    </source>
</evidence>
<dbReference type="Pfam" id="PF05103">
    <property type="entry name" value="DivIVA"/>
    <property type="match status" value="1"/>
</dbReference>
<dbReference type="PANTHER" id="PTHR35794">
    <property type="entry name" value="CELL DIVISION PROTEIN DIVIVA"/>
    <property type="match status" value="1"/>
</dbReference>
<evidence type="ECO:0000256" key="6">
    <source>
        <dbReference type="ARBA" id="ARBA00023306"/>
    </source>
</evidence>
<proteinExistence type="inferred from homology"/>
<comment type="caution">
    <text evidence="9">The sequence shown here is derived from an EMBL/GenBank/DDBJ whole genome shotgun (WGS) entry which is preliminary data.</text>
</comment>
<dbReference type="InterPro" id="IPR019933">
    <property type="entry name" value="DivIVA_domain"/>
</dbReference>
<dbReference type="PANTHER" id="PTHR35794:SF2">
    <property type="entry name" value="CELL DIVISION PROTEIN DIVIVA"/>
    <property type="match status" value="1"/>
</dbReference>
<evidence type="ECO:0000256" key="5">
    <source>
        <dbReference type="ARBA" id="ARBA00023054"/>
    </source>
</evidence>